<dbReference type="RefSeq" id="WP_338210383.1">
    <property type="nucleotide sequence ID" value="NZ_JAYMFF010000012.1"/>
</dbReference>
<protein>
    <submittedName>
        <fullName evidence="1">Uncharacterized protein</fullName>
    </submittedName>
</protein>
<gene>
    <name evidence="1" type="ORF">VIN30_07055</name>
</gene>
<name>A0ABU6IIK3_9ACTN</name>
<proteinExistence type="predicted"/>
<dbReference type="EMBL" id="JAYMFF010000012">
    <property type="protein sequence ID" value="MEC4176203.1"/>
    <property type="molecule type" value="Genomic_DNA"/>
</dbReference>
<reference evidence="1 2" key="1">
    <citation type="submission" date="2024-01" db="EMBL/GenBank/DDBJ databases">
        <title>novel species in genus Adlercreutzia.</title>
        <authorList>
            <person name="Liu X."/>
        </authorList>
    </citation>
    <scope>NUCLEOTIDE SEQUENCE [LARGE SCALE GENOMIC DNA]</scope>
    <source>
        <strain evidence="1 2">R7</strain>
    </source>
</reference>
<accession>A0ABU6IIK3</accession>
<organism evidence="1 2">
    <name type="scientific">Adlercreutzia wanghongyangiae</name>
    <dbReference type="NCBI Taxonomy" id="3111451"/>
    <lineage>
        <taxon>Bacteria</taxon>
        <taxon>Bacillati</taxon>
        <taxon>Actinomycetota</taxon>
        <taxon>Coriobacteriia</taxon>
        <taxon>Eggerthellales</taxon>
        <taxon>Eggerthellaceae</taxon>
        <taxon>Adlercreutzia</taxon>
    </lineage>
</organism>
<keyword evidence="2" id="KW-1185">Reference proteome</keyword>
<evidence type="ECO:0000313" key="2">
    <source>
        <dbReference type="Proteomes" id="UP001349994"/>
    </source>
</evidence>
<comment type="caution">
    <text evidence="1">The sequence shown here is derived from an EMBL/GenBank/DDBJ whole genome shotgun (WGS) entry which is preliminary data.</text>
</comment>
<dbReference type="Proteomes" id="UP001349994">
    <property type="component" value="Unassembled WGS sequence"/>
</dbReference>
<evidence type="ECO:0000313" key="1">
    <source>
        <dbReference type="EMBL" id="MEC4176203.1"/>
    </source>
</evidence>
<sequence length="87" mass="9360">MACNSIEVPLLNVIKRSGVLAATRGVAGGRAWSCAGRRRRERQCLAGGWRLWGLDLMALSDGSLDRDLTLGALSIKNIMGNFDTSIV</sequence>